<protein>
    <recommendedName>
        <fullName evidence="3">Ava_C0101 and related proteins</fullName>
    </recommendedName>
</protein>
<evidence type="ECO:0008006" key="3">
    <source>
        <dbReference type="Google" id="ProtNLM"/>
    </source>
</evidence>
<dbReference type="InterPro" id="IPR046038">
    <property type="entry name" value="DUF5996"/>
</dbReference>
<evidence type="ECO:0000313" key="2">
    <source>
        <dbReference type="Proteomes" id="UP000594015"/>
    </source>
</evidence>
<dbReference type="Pfam" id="PF19459">
    <property type="entry name" value="DUF5996"/>
    <property type="match status" value="1"/>
</dbReference>
<organism evidence="1 2">
    <name type="scientific">Bradyrhizobium arachidis</name>
    <dbReference type="NCBI Taxonomy" id="858423"/>
    <lineage>
        <taxon>Bacteria</taxon>
        <taxon>Pseudomonadati</taxon>
        <taxon>Pseudomonadota</taxon>
        <taxon>Alphaproteobacteria</taxon>
        <taxon>Hyphomicrobiales</taxon>
        <taxon>Nitrobacteraceae</taxon>
        <taxon>Bradyrhizobium</taxon>
    </lineage>
</organism>
<dbReference type="RefSeq" id="WP_092218500.1">
    <property type="nucleotide sequence ID" value="NZ_CP030050.1"/>
</dbReference>
<dbReference type="Proteomes" id="UP000594015">
    <property type="component" value="Chromosome"/>
</dbReference>
<proteinExistence type="predicted"/>
<dbReference type="AlphaFoldDB" id="A0AAE7TEI8"/>
<sequence length="313" mass="34726">MSTIWPEIPFEAWRESCSALHLYCQVVGKYRLARTPWVNHSWHATFYVNARGLTTSLVPDGSGIEIVFDLCRHVLIGEAADGCRAEMPLGRMSVAEFHTRFCELIGHLGGIPEFDGRPSEVPNPIPFRDDRQIRPYDADAVTRFFRALVAINGVFHRFRTGFTGKVSPVHLFWGSFDLAVTRFSGRPAPLHPGGVPGLPDVVTREAYSDEVSSAGFWPGGGGAEFAAFYSYAYPTPNGFADGQVMPEGAYFDNKLGEYLLPYDLVRKSSEPEETLMAFLQSTYRAAADTGSWDRAALECPIGSPLRPRPLNKR</sequence>
<accession>A0AAE7TEI8</accession>
<dbReference type="KEGG" id="barh:WN72_02890"/>
<reference evidence="1 2" key="1">
    <citation type="submission" date="2018-06" db="EMBL/GenBank/DDBJ databases">
        <title>Comparative genomics of Bradyrhizobium nodulating Arachidis hypogaea.</title>
        <authorList>
            <person name="Li Y."/>
        </authorList>
    </citation>
    <scope>NUCLEOTIDE SEQUENCE [LARGE SCALE GENOMIC DNA]</scope>
    <source>
        <strain evidence="1 2">CCBAU 051107</strain>
    </source>
</reference>
<gene>
    <name evidence="1" type="ORF">WN72_02890</name>
</gene>
<evidence type="ECO:0000313" key="1">
    <source>
        <dbReference type="EMBL" id="QOZ65515.1"/>
    </source>
</evidence>
<name>A0AAE7TEI8_9BRAD</name>
<dbReference type="EMBL" id="CP030050">
    <property type="protein sequence ID" value="QOZ65515.1"/>
    <property type="molecule type" value="Genomic_DNA"/>
</dbReference>